<sequence length="57" mass="6267">EKYFSTEHQSVEVLVEESGSRNACSGFDLIQTSSLKIVGSFLPKQGIEDNVGAEFEE</sequence>
<organism evidence="1 2">
    <name type="scientific">Stylosanthes scabra</name>
    <dbReference type="NCBI Taxonomy" id="79078"/>
    <lineage>
        <taxon>Eukaryota</taxon>
        <taxon>Viridiplantae</taxon>
        <taxon>Streptophyta</taxon>
        <taxon>Embryophyta</taxon>
        <taxon>Tracheophyta</taxon>
        <taxon>Spermatophyta</taxon>
        <taxon>Magnoliopsida</taxon>
        <taxon>eudicotyledons</taxon>
        <taxon>Gunneridae</taxon>
        <taxon>Pentapetalae</taxon>
        <taxon>rosids</taxon>
        <taxon>fabids</taxon>
        <taxon>Fabales</taxon>
        <taxon>Fabaceae</taxon>
        <taxon>Papilionoideae</taxon>
        <taxon>50 kb inversion clade</taxon>
        <taxon>dalbergioids sensu lato</taxon>
        <taxon>Dalbergieae</taxon>
        <taxon>Pterocarpus clade</taxon>
        <taxon>Stylosanthes</taxon>
    </lineage>
</organism>
<name>A0ABU6ZUI1_9FABA</name>
<protein>
    <submittedName>
        <fullName evidence="1">Uncharacterized protein</fullName>
    </submittedName>
</protein>
<dbReference type="EMBL" id="JASCZI010273877">
    <property type="protein sequence ID" value="MED6225431.1"/>
    <property type="molecule type" value="Genomic_DNA"/>
</dbReference>
<reference evidence="1 2" key="1">
    <citation type="journal article" date="2023" name="Plants (Basel)">
        <title>Bridging the Gap: Combining Genomics and Transcriptomics Approaches to Understand Stylosanthes scabra, an Orphan Legume from the Brazilian Caatinga.</title>
        <authorList>
            <person name="Ferreira-Neto J.R.C."/>
            <person name="da Silva M.D."/>
            <person name="Binneck E."/>
            <person name="de Melo N.F."/>
            <person name="da Silva R.H."/>
            <person name="de Melo A.L.T.M."/>
            <person name="Pandolfi V."/>
            <person name="Bustamante F.O."/>
            <person name="Brasileiro-Vidal A.C."/>
            <person name="Benko-Iseppon A.M."/>
        </authorList>
    </citation>
    <scope>NUCLEOTIDE SEQUENCE [LARGE SCALE GENOMIC DNA]</scope>
    <source>
        <tissue evidence="1">Leaves</tissue>
    </source>
</reference>
<feature type="non-terminal residue" evidence="1">
    <location>
        <position position="1"/>
    </location>
</feature>
<proteinExistence type="predicted"/>
<gene>
    <name evidence="1" type="ORF">PIB30_093673</name>
</gene>
<comment type="caution">
    <text evidence="1">The sequence shown here is derived from an EMBL/GenBank/DDBJ whole genome shotgun (WGS) entry which is preliminary data.</text>
</comment>
<dbReference type="Proteomes" id="UP001341840">
    <property type="component" value="Unassembled WGS sequence"/>
</dbReference>
<evidence type="ECO:0000313" key="2">
    <source>
        <dbReference type="Proteomes" id="UP001341840"/>
    </source>
</evidence>
<evidence type="ECO:0000313" key="1">
    <source>
        <dbReference type="EMBL" id="MED6225431.1"/>
    </source>
</evidence>
<keyword evidence="2" id="KW-1185">Reference proteome</keyword>
<accession>A0ABU6ZUI1</accession>